<evidence type="ECO:0000256" key="2">
    <source>
        <dbReference type="ARBA" id="ARBA00022801"/>
    </source>
</evidence>
<dbReference type="SMART" id="SM00226">
    <property type="entry name" value="LMWPc"/>
    <property type="match status" value="1"/>
</dbReference>
<comment type="caution">
    <text evidence="6">The sequence shown here is derived from an EMBL/GenBank/DDBJ whole genome shotgun (WGS) entry which is preliminary data.</text>
</comment>
<dbReference type="PRINTS" id="PR00719">
    <property type="entry name" value="LMWPTPASE"/>
</dbReference>
<dbReference type="Gene3D" id="3.40.50.2300">
    <property type="match status" value="1"/>
</dbReference>
<keyword evidence="3" id="KW-0904">Protein phosphatase</keyword>
<dbReference type="PANTHER" id="PTHR47439:SF1">
    <property type="entry name" value="ACID PHOSPHATASE"/>
    <property type="match status" value="1"/>
</dbReference>
<dbReference type="GO" id="GO:0004725">
    <property type="term" value="F:protein tyrosine phosphatase activity"/>
    <property type="evidence" value="ECO:0007669"/>
    <property type="project" value="InterPro"/>
</dbReference>
<comment type="similarity">
    <text evidence="1">Belongs to the low molecular weight phosphotyrosine protein phosphatase family.</text>
</comment>
<reference evidence="6" key="1">
    <citation type="submission" date="2020-10" db="EMBL/GenBank/DDBJ databases">
        <authorList>
            <person name="Gilroy R."/>
        </authorList>
    </citation>
    <scope>NUCLEOTIDE SEQUENCE</scope>
    <source>
        <strain evidence="6">B1-3475</strain>
    </source>
</reference>
<evidence type="ECO:0000256" key="4">
    <source>
        <dbReference type="PIRSR" id="PIRSR617867-1"/>
    </source>
</evidence>
<feature type="active site" description="Proton donor" evidence="4">
    <location>
        <position position="139"/>
    </location>
</feature>
<evidence type="ECO:0000256" key="1">
    <source>
        <dbReference type="ARBA" id="ARBA00011063"/>
    </source>
</evidence>
<proteinExistence type="inferred from homology"/>
<sequence>MTERSDQEMFSGPGPYKILFVCLGNICRSPAAQGIFQSMVDKAGRSSEFVVDSAGTYSGHRGDLPDRRMRTAAAARGYALTHRARPVSSLDFLDFDLVVAMDDNNYEDLMHLAPSVEASRKIKRMADYLTGHSISYIPDPYYMGHEGFELVLDLLENSCRNLLDSIPSSRQ</sequence>
<dbReference type="AlphaFoldDB" id="A0A9D9HK14"/>
<feature type="domain" description="Phosphotyrosine protein phosphatase I" evidence="5">
    <location>
        <begin position="16"/>
        <end position="165"/>
    </location>
</feature>
<keyword evidence="2" id="KW-0378">Hydrolase</keyword>
<dbReference type="Proteomes" id="UP000823617">
    <property type="component" value="Unassembled WGS sequence"/>
</dbReference>
<organism evidence="6 7">
    <name type="scientific">Candidatus Cryptobacteroides intestinigallinarum</name>
    <dbReference type="NCBI Taxonomy" id="2840767"/>
    <lineage>
        <taxon>Bacteria</taxon>
        <taxon>Pseudomonadati</taxon>
        <taxon>Bacteroidota</taxon>
        <taxon>Bacteroidia</taxon>
        <taxon>Bacteroidales</taxon>
        <taxon>Candidatus Cryptobacteroides</taxon>
    </lineage>
</organism>
<dbReference type="InterPro" id="IPR052995">
    <property type="entry name" value="LMW-PTP"/>
</dbReference>
<accession>A0A9D9HK14</accession>
<evidence type="ECO:0000259" key="5">
    <source>
        <dbReference type="SMART" id="SM00226"/>
    </source>
</evidence>
<evidence type="ECO:0000313" key="7">
    <source>
        <dbReference type="Proteomes" id="UP000823617"/>
    </source>
</evidence>
<feature type="active site" evidence="4">
    <location>
        <position position="28"/>
    </location>
</feature>
<gene>
    <name evidence="6" type="ORF">IAC08_02510</name>
</gene>
<name>A0A9D9HK14_9BACT</name>
<dbReference type="SUPFAM" id="SSF52788">
    <property type="entry name" value="Phosphotyrosine protein phosphatases I"/>
    <property type="match status" value="1"/>
</dbReference>
<feature type="active site" description="Nucleophile" evidence="4">
    <location>
        <position position="22"/>
    </location>
</feature>
<dbReference type="InterPro" id="IPR036196">
    <property type="entry name" value="Ptyr_pPase_sf"/>
</dbReference>
<dbReference type="InterPro" id="IPR017867">
    <property type="entry name" value="Tyr_phospatase_low_mol_wt"/>
</dbReference>
<dbReference type="Pfam" id="PF01451">
    <property type="entry name" value="LMWPc"/>
    <property type="match status" value="1"/>
</dbReference>
<reference evidence="6" key="2">
    <citation type="journal article" date="2021" name="PeerJ">
        <title>Extensive microbial diversity within the chicken gut microbiome revealed by metagenomics and culture.</title>
        <authorList>
            <person name="Gilroy R."/>
            <person name="Ravi A."/>
            <person name="Getino M."/>
            <person name="Pursley I."/>
            <person name="Horton D.L."/>
            <person name="Alikhan N.F."/>
            <person name="Baker D."/>
            <person name="Gharbi K."/>
            <person name="Hall N."/>
            <person name="Watson M."/>
            <person name="Adriaenssens E.M."/>
            <person name="Foster-Nyarko E."/>
            <person name="Jarju S."/>
            <person name="Secka A."/>
            <person name="Antonio M."/>
            <person name="Oren A."/>
            <person name="Chaudhuri R.R."/>
            <person name="La Ragione R."/>
            <person name="Hildebrand F."/>
            <person name="Pallen M.J."/>
        </authorList>
    </citation>
    <scope>NUCLEOTIDE SEQUENCE</scope>
    <source>
        <strain evidence="6">B1-3475</strain>
    </source>
</reference>
<dbReference type="InterPro" id="IPR023485">
    <property type="entry name" value="Ptyr_pPase"/>
</dbReference>
<dbReference type="FunFam" id="3.40.50.2300:FF:000113">
    <property type="entry name" value="Low molecular weight protein-tyrosine-phosphatase"/>
    <property type="match status" value="1"/>
</dbReference>
<evidence type="ECO:0000313" key="6">
    <source>
        <dbReference type="EMBL" id="MBO8455261.1"/>
    </source>
</evidence>
<dbReference type="EMBL" id="JADIMK010000020">
    <property type="protein sequence ID" value="MBO8455261.1"/>
    <property type="molecule type" value="Genomic_DNA"/>
</dbReference>
<dbReference type="CDD" id="cd16343">
    <property type="entry name" value="LMWPTP"/>
    <property type="match status" value="1"/>
</dbReference>
<protein>
    <submittedName>
        <fullName evidence="6">Low molecular weight phosphotyrosine protein phosphatase</fullName>
    </submittedName>
</protein>
<dbReference type="PANTHER" id="PTHR47439">
    <property type="entry name" value="LOW MOLECULAR WEIGHT PHOSPHOTYROSINE PROTEIN PHOSPHATASE-RELATED"/>
    <property type="match status" value="1"/>
</dbReference>
<evidence type="ECO:0000256" key="3">
    <source>
        <dbReference type="ARBA" id="ARBA00022912"/>
    </source>
</evidence>